<name>A0A0W0GB74_MONRR</name>
<evidence type="ECO:0000313" key="3">
    <source>
        <dbReference type="Proteomes" id="UP000054988"/>
    </source>
</evidence>
<gene>
    <name evidence="2" type="ORF">WG66_1613</name>
</gene>
<feature type="transmembrane region" description="Helical" evidence="1">
    <location>
        <begin position="13"/>
        <end position="32"/>
    </location>
</feature>
<keyword evidence="1" id="KW-1133">Transmembrane helix</keyword>
<evidence type="ECO:0000256" key="1">
    <source>
        <dbReference type="SAM" id="Phobius"/>
    </source>
</evidence>
<organism evidence="2 3">
    <name type="scientific">Moniliophthora roreri</name>
    <name type="common">Frosty pod rot fungus</name>
    <name type="synonym">Monilia roreri</name>
    <dbReference type="NCBI Taxonomy" id="221103"/>
    <lineage>
        <taxon>Eukaryota</taxon>
        <taxon>Fungi</taxon>
        <taxon>Dikarya</taxon>
        <taxon>Basidiomycota</taxon>
        <taxon>Agaricomycotina</taxon>
        <taxon>Agaricomycetes</taxon>
        <taxon>Agaricomycetidae</taxon>
        <taxon>Agaricales</taxon>
        <taxon>Marasmiineae</taxon>
        <taxon>Marasmiaceae</taxon>
        <taxon>Moniliophthora</taxon>
    </lineage>
</organism>
<accession>A0A0W0GB74</accession>
<keyword evidence="1" id="KW-0472">Membrane</keyword>
<dbReference type="Proteomes" id="UP000054988">
    <property type="component" value="Unassembled WGS sequence"/>
</dbReference>
<evidence type="ECO:0000313" key="2">
    <source>
        <dbReference type="EMBL" id="KTB45810.1"/>
    </source>
</evidence>
<protein>
    <submittedName>
        <fullName evidence="2">Uncharacterized protein</fullName>
    </submittedName>
</protein>
<reference evidence="2 3" key="1">
    <citation type="submission" date="2015-12" db="EMBL/GenBank/DDBJ databases">
        <title>Draft genome sequence of Moniliophthora roreri, the causal agent of frosty pod rot of cacao.</title>
        <authorList>
            <person name="Aime M.C."/>
            <person name="Diaz-Valderrama J.R."/>
            <person name="Kijpornyongpan T."/>
            <person name="Phillips-Mora W."/>
        </authorList>
    </citation>
    <scope>NUCLEOTIDE SEQUENCE [LARGE SCALE GENOMIC DNA]</scope>
    <source>
        <strain evidence="2 3">MCA 2952</strain>
    </source>
</reference>
<sequence>MTTGNHDSLLSPVVFRVVSGGIAVFFIVKRAFRRLPLCRLVDPEESLALHVHLDHYRPVQQHAWYEVSARQSSNLDFFGLASVPENQLQANGIPTANLSPAVAGVRTVLSSPGDAGDEVKA</sequence>
<proteinExistence type="predicted"/>
<keyword evidence="1" id="KW-0812">Transmembrane</keyword>
<dbReference type="AlphaFoldDB" id="A0A0W0GB74"/>
<dbReference type="EMBL" id="LATX01000606">
    <property type="protein sequence ID" value="KTB45810.1"/>
    <property type="molecule type" value="Genomic_DNA"/>
</dbReference>
<comment type="caution">
    <text evidence="2">The sequence shown here is derived from an EMBL/GenBank/DDBJ whole genome shotgun (WGS) entry which is preliminary data.</text>
</comment>